<name>C5CDW3_KOSOT</name>
<reference evidence="4 5" key="1">
    <citation type="submission" date="2009-06" db="EMBL/GenBank/DDBJ databases">
        <title>Complete sequence of Thermotogales bacterium TBF 19.5.1.</title>
        <authorList>
            <consortium name="US DOE Joint Genome Institute"/>
            <person name="Lucas S."/>
            <person name="Copeland A."/>
            <person name="Lapidus A."/>
            <person name="Glavina del Rio T."/>
            <person name="Tice H."/>
            <person name="Bruce D."/>
            <person name="Goodwin L."/>
            <person name="Pitluck S."/>
            <person name="Chertkov O."/>
            <person name="Brettin T."/>
            <person name="Detter J.C."/>
            <person name="Han C."/>
            <person name="Schmutz J."/>
            <person name="Larimer F."/>
            <person name="Land M."/>
            <person name="Hauser L."/>
            <person name="Kyrpides N."/>
            <person name="Ovchinnikova G."/>
            <person name="Noll K."/>
        </authorList>
    </citation>
    <scope>NUCLEOTIDE SEQUENCE [LARGE SCALE GENOMIC DNA]</scope>
    <source>
        <strain evidence="5">ATCC BAA-1733 / DSM 21960 / TBF 19.5.1</strain>
    </source>
</reference>
<reference evidence="4 5" key="2">
    <citation type="journal article" date="2011" name="J. Bacteriol.">
        <title>Genome Sequence of Kosmotoga olearia Strain TBF 19.5.1, a Thermophilic Bacterium with a Wide Growth Temperature Range, Isolated from the Troll B Oil Platform in the North Sea.</title>
        <authorList>
            <person name="Swithers K.S."/>
            <person name="Dipippo J.L."/>
            <person name="Bruce D.C."/>
            <person name="Detter C."/>
            <person name="Tapia R."/>
            <person name="Han S."/>
            <person name="Goodwin L.A."/>
            <person name="Han J."/>
            <person name="Woyke T."/>
            <person name="Pitluck S."/>
            <person name="Pennacchio L."/>
            <person name="Nolan M."/>
            <person name="Mikhailova N."/>
            <person name="Land M.L."/>
            <person name="Nesbo C.L."/>
            <person name="Gogarten J.P."/>
            <person name="Noll K.M."/>
        </authorList>
    </citation>
    <scope>NUCLEOTIDE SEQUENCE [LARGE SCALE GENOMIC DNA]</scope>
    <source>
        <strain evidence="5">ATCC BAA-1733 / DSM 21960 / TBF 19.5.1</strain>
    </source>
</reference>
<dbReference type="GO" id="GO:0016301">
    <property type="term" value="F:kinase activity"/>
    <property type="evidence" value="ECO:0007669"/>
    <property type="project" value="UniProtKB-KW"/>
</dbReference>
<dbReference type="EMBL" id="CP001634">
    <property type="protein sequence ID" value="ACR79132.1"/>
    <property type="molecule type" value="Genomic_DNA"/>
</dbReference>
<keyword evidence="5" id="KW-1185">Reference proteome</keyword>
<evidence type="ECO:0000313" key="4">
    <source>
        <dbReference type="EMBL" id="ACR79132.1"/>
    </source>
</evidence>
<dbReference type="InterPro" id="IPR029056">
    <property type="entry name" value="Ribokinase-like"/>
</dbReference>
<dbReference type="InterPro" id="IPR002173">
    <property type="entry name" value="Carboh/pur_kinase_PfkB_CS"/>
</dbReference>
<dbReference type="Proteomes" id="UP000002382">
    <property type="component" value="Chromosome"/>
</dbReference>
<sequence>MIVVIGNINFDIIARTSRSENREENRVTSLRLVLGGTAANTAVQLSRLGNEVALIGAVGDDLFGDWLIKELENRKVYTKGIKKLSTYHTGLCFANVADKGERYLYTYRGANEAFIPELSDFPESELYYLAGLSVKQAEHVVRTLEEKPIFYSPGGIVTFESPERVLRIARNVDTLFLNEAEWGFLKEYGEPKAKRVIVTRGHLGSTSIKDGIKAPAYKIDVVDTTGAGDAFAAGFIHALLREENAPIEDCLSFGNVMGAMVCSHYGATGEFTIRDIRKFIEEREFSLLKYL</sequence>
<dbReference type="Gene3D" id="3.40.1190.20">
    <property type="match status" value="1"/>
</dbReference>
<dbReference type="RefSeq" id="WP_012744919.1">
    <property type="nucleotide sequence ID" value="NC_012785.1"/>
</dbReference>
<accession>C5CDW3</accession>
<dbReference type="STRING" id="521045.Kole_0407"/>
<dbReference type="OrthoDB" id="9775849at2"/>
<dbReference type="HOGENOM" id="CLU_027634_6_0_0"/>
<protein>
    <submittedName>
        <fullName evidence="4">PfkB domain protein</fullName>
    </submittedName>
</protein>
<dbReference type="PANTHER" id="PTHR10584:SF166">
    <property type="entry name" value="RIBOKINASE"/>
    <property type="match status" value="1"/>
</dbReference>
<gene>
    <name evidence="4" type="ordered locus">Kole_0407</name>
</gene>
<keyword evidence="2" id="KW-0418">Kinase</keyword>
<evidence type="ECO:0000256" key="1">
    <source>
        <dbReference type="ARBA" id="ARBA00022679"/>
    </source>
</evidence>
<evidence type="ECO:0000256" key="2">
    <source>
        <dbReference type="ARBA" id="ARBA00022777"/>
    </source>
</evidence>
<dbReference type="AlphaFoldDB" id="C5CDW3"/>
<dbReference type="PANTHER" id="PTHR10584">
    <property type="entry name" value="SUGAR KINASE"/>
    <property type="match status" value="1"/>
</dbReference>
<dbReference type="SUPFAM" id="SSF53613">
    <property type="entry name" value="Ribokinase-like"/>
    <property type="match status" value="1"/>
</dbReference>
<proteinExistence type="predicted"/>
<dbReference type="InterPro" id="IPR011611">
    <property type="entry name" value="PfkB_dom"/>
</dbReference>
<evidence type="ECO:0000259" key="3">
    <source>
        <dbReference type="Pfam" id="PF00294"/>
    </source>
</evidence>
<dbReference type="PROSITE" id="PS00584">
    <property type="entry name" value="PFKB_KINASES_2"/>
    <property type="match status" value="1"/>
</dbReference>
<dbReference type="eggNOG" id="COG0524">
    <property type="taxonomic scope" value="Bacteria"/>
</dbReference>
<dbReference type="Pfam" id="PF00294">
    <property type="entry name" value="PfkB"/>
    <property type="match status" value="1"/>
</dbReference>
<organism evidence="4 5">
    <name type="scientific">Kosmotoga olearia (strain ATCC BAA-1733 / DSM 21960 / TBF 19.5.1)</name>
    <dbReference type="NCBI Taxonomy" id="521045"/>
    <lineage>
        <taxon>Bacteria</taxon>
        <taxon>Thermotogati</taxon>
        <taxon>Thermotogota</taxon>
        <taxon>Thermotogae</taxon>
        <taxon>Kosmotogales</taxon>
        <taxon>Kosmotogaceae</taxon>
        <taxon>Kosmotoga</taxon>
    </lineage>
</organism>
<feature type="domain" description="Carbohydrate kinase PfkB" evidence="3">
    <location>
        <begin position="2"/>
        <end position="268"/>
    </location>
</feature>
<keyword evidence="1" id="KW-0808">Transferase</keyword>
<dbReference type="PROSITE" id="PS00583">
    <property type="entry name" value="PFKB_KINASES_1"/>
    <property type="match status" value="1"/>
</dbReference>
<evidence type="ECO:0000313" key="5">
    <source>
        <dbReference type="Proteomes" id="UP000002382"/>
    </source>
</evidence>
<dbReference type="KEGG" id="kol:Kole_0407"/>